<name>A0A848L0F5_9ACTN</name>
<feature type="transmembrane region" description="Helical" evidence="6">
    <location>
        <begin position="76"/>
        <end position="103"/>
    </location>
</feature>
<evidence type="ECO:0000313" key="7">
    <source>
        <dbReference type="EMBL" id="NMO04440.1"/>
    </source>
</evidence>
<protein>
    <submittedName>
        <fullName evidence="7">CD225/dispanin family protein</fullName>
    </submittedName>
</protein>
<keyword evidence="2 6" id="KW-0812">Transmembrane</keyword>
<feature type="region of interest" description="Disordered" evidence="5">
    <location>
        <begin position="1"/>
        <end position="67"/>
    </location>
</feature>
<evidence type="ECO:0000256" key="2">
    <source>
        <dbReference type="ARBA" id="ARBA00022692"/>
    </source>
</evidence>
<dbReference type="AlphaFoldDB" id="A0A848L0F5"/>
<proteinExistence type="predicted"/>
<dbReference type="PANTHER" id="PTHR14948">
    <property type="entry name" value="NG5"/>
    <property type="match status" value="1"/>
</dbReference>
<feature type="compositionally biased region" description="Low complexity" evidence="5">
    <location>
        <begin position="22"/>
        <end position="65"/>
    </location>
</feature>
<reference evidence="7 8" key="1">
    <citation type="submission" date="2020-04" db="EMBL/GenBank/DDBJ databases">
        <title>Gordonia sp. nov. TBRC 11910.</title>
        <authorList>
            <person name="Suriyachadkun C."/>
        </authorList>
    </citation>
    <scope>NUCLEOTIDE SEQUENCE [LARGE SCALE GENOMIC DNA]</scope>
    <source>
        <strain evidence="7 8">TBRC 11910</strain>
    </source>
</reference>
<evidence type="ECO:0000256" key="1">
    <source>
        <dbReference type="ARBA" id="ARBA00004370"/>
    </source>
</evidence>
<feature type="transmembrane region" description="Helical" evidence="6">
    <location>
        <begin position="130"/>
        <end position="158"/>
    </location>
</feature>
<evidence type="ECO:0000256" key="6">
    <source>
        <dbReference type="SAM" id="Phobius"/>
    </source>
</evidence>
<gene>
    <name evidence="7" type="ORF">HH308_24785</name>
</gene>
<sequence length="161" mass="17129">MTSPYGSGDNNDPYSKQPHDPQQPQYGQQPPQYGQQPQYGQPPQYGQQPQYGQPAQPYGAAPQFGAPGGTPPADNLVWGIVVTVLGVICCAWLPLPFGIVSIVKATSVKKLWAAGDFAGAQAAADDAKKWAIWGAIAWVIGFVIAIIINVAYGGIWFASSR</sequence>
<feature type="compositionally biased region" description="Polar residues" evidence="5">
    <location>
        <begin position="1"/>
        <end position="14"/>
    </location>
</feature>
<dbReference type="PANTHER" id="PTHR14948:SF25">
    <property type="entry name" value="DUF4190 DOMAIN-CONTAINING PROTEIN"/>
    <property type="match status" value="1"/>
</dbReference>
<keyword evidence="8" id="KW-1185">Reference proteome</keyword>
<keyword evidence="4 6" id="KW-0472">Membrane</keyword>
<comment type="caution">
    <text evidence="7">The sequence shown here is derived from an EMBL/GenBank/DDBJ whole genome shotgun (WGS) entry which is preliminary data.</text>
</comment>
<dbReference type="GO" id="GO:0016020">
    <property type="term" value="C:membrane"/>
    <property type="evidence" value="ECO:0007669"/>
    <property type="project" value="UniProtKB-SubCell"/>
</dbReference>
<accession>A0A848L0F5</accession>
<dbReference type="InterPro" id="IPR051423">
    <property type="entry name" value="CD225/Dispanin"/>
</dbReference>
<organism evidence="7 8">
    <name type="scientific">Gordonia asplenii</name>
    <dbReference type="NCBI Taxonomy" id="2725283"/>
    <lineage>
        <taxon>Bacteria</taxon>
        <taxon>Bacillati</taxon>
        <taxon>Actinomycetota</taxon>
        <taxon>Actinomycetes</taxon>
        <taxon>Mycobacteriales</taxon>
        <taxon>Gordoniaceae</taxon>
        <taxon>Gordonia</taxon>
    </lineage>
</organism>
<evidence type="ECO:0000313" key="8">
    <source>
        <dbReference type="Proteomes" id="UP000550729"/>
    </source>
</evidence>
<dbReference type="RefSeq" id="WP_170196942.1">
    <property type="nucleotide sequence ID" value="NZ_JABBNB010000035.1"/>
</dbReference>
<evidence type="ECO:0000256" key="4">
    <source>
        <dbReference type="ARBA" id="ARBA00023136"/>
    </source>
</evidence>
<evidence type="ECO:0000256" key="5">
    <source>
        <dbReference type="SAM" id="MobiDB-lite"/>
    </source>
</evidence>
<keyword evidence="3 6" id="KW-1133">Transmembrane helix</keyword>
<dbReference type="InterPro" id="IPR007593">
    <property type="entry name" value="CD225/Dispanin_fam"/>
</dbReference>
<comment type="subcellular location">
    <subcellularLocation>
        <location evidence="1">Membrane</location>
    </subcellularLocation>
</comment>
<dbReference type="EMBL" id="JABBNB010000035">
    <property type="protein sequence ID" value="NMO04440.1"/>
    <property type="molecule type" value="Genomic_DNA"/>
</dbReference>
<evidence type="ECO:0000256" key="3">
    <source>
        <dbReference type="ARBA" id="ARBA00022989"/>
    </source>
</evidence>
<dbReference type="Proteomes" id="UP000550729">
    <property type="component" value="Unassembled WGS sequence"/>
</dbReference>
<dbReference type="Pfam" id="PF04505">
    <property type="entry name" value="CD225"/>
    <property type="match status" value="1"/>
</dbReference>